<keyword evidence="8 12" id="KW-0238">DNA-binding</keyword>
<dbReference type="Proteomes" id="UP000783287">
    <property type="component" value="Unassembled WGS sequence"/>
</dbReference>
<keyword evidence="7 12" id="KW-0067">ATP-binding</keyword>
<evidence type="ECO:0000256" key="8">
    <source>
        <dbReference type="ARBA" id="ARBA00023125"/>
    </source>
</evidence>
<feature type="domain" description="SF4 helicase" evidence="13">
    <location>
        <begin position="176"/>
        <end position="437"/>
    </location>
</feature>
<keyword evidence="5 12" id="KW-0378">Hydrolase</keyword>
<dbReference type="Gene3D" id="1.10.860.10">
    <property type="entry name" value="DNAb Helicase, Chain A"/>
    <property type="match status" value="1"/>
</dbReference>
<dbReference type="InterPro" id="IPR027417">
    <property type="entry name" value="P-loop_NTPase"/>
</dbReference>
<evidence type="ECO:0000256" key="2">
    <source>
        <dbReference type="ARBA" id="ARBA00022515"/>
    </source>
</evidence>
<comment type="caution">
    <text evidence="14">The sequence shown here is derived from an EMBL/GenBank/DDBJ whole genome shotgun (WGS) entry which is preliminary data.</text>
</comment>
<evidence type="ECO:0000256" key="10">
    <source>
        <dbReference type="ARBA" id="ARBA00048954"/>
    </source>
</evidence>
<dbReference type="PROSITE" id="PS51199">
    <property type="entry name" value="SF4_HELICASE"/>
    <property type="match status" value="1"/>
</dbReference>
<evidence type="ECO:0000256" key="7">
    <source>
        <dbReference type="ARBA" id="ARBA00022840"/>
    </source>
</evidence>
<evidence type="ECO:0000256" key="11">
    <source>
        <dbReference type="NCBIfam" id="TIGR00665"/>
    </source>
</evidence>
<evidence type="ECO:0000256" key="3">
    <source>
        <dbReference type="ARBA" id="ARBA00022705"/>
    </source>
</evidence>
<dbReference type="InterPro" id="IPR016136">
    <property type="entry name" value="DNA_helicase_N/primase_C"/>
</dbReference>
<dbReference type="CDD" id="cd00984">
    <property type="entry name" value="DnaB_C"/>
    <property type="match status" value="1"/>
</dbReference>
<dbReference type="InterPro" id="IPR007694">
    <property type="entry name" value="DNA_helicase_DnaB-like_C"/>
</dbReference>
<dbReference type="PANTHER" id="PTHR30153:SF2">
    <property type="entry name" value="REPLICATIVE DNA HELICASE"/>
    <property type="match status" value="1"/>
</dbReference>
<evidence type="ECO:0000256" key="6">
    <source>
        <dbReference type="ARBA" id="ARBA00022806"/>
    </source>
</evidence>
<proteinExistence type="inferred from homology"/>
<evidence type="ECO:0000256" key="5">
    <source>
        <dbReference type="ARBA" id="ARBA00022801"/>
    </source>
</evidence>
<gene>
    <name evidence="14" type="primary">dnaB</name>
    <name evidence="14" type="ORF">KC909_03120</name>
</gene>
<evidence type="ECO:0000256" key="12">
    <source>
        <dbReference type="RuleBase" id="RU362085"/>
    </source>
</evidence>
<dbReference type="InterPro" id="IPR007692">
    <property type="entry name" value="DNA_helicase_DnaB"/>
</dbReference>
<dbReference type="EMBL" id="JAGQLK010000056">
    <property type="protein sequence ID" value="MCA9383331.1"/>
    <property type="molecule type" value="Genomic_DNA"/>
</dbReference>
<dbReference type="PANTHER" id="PTHR30153">
    <property type="entry name" value="REPLICATIVE DNA HELICASE DNAB"/>
    <property type="match status" value="1"/>
</dbReference>
<dbReference type="EC" id="5.6.2.3" evidence="11 12"/>
<accession>A0A955L5E6</accession>
<comment type="similarity">
    <text evidence="1 12">Belongs to the helicase family. DnaB subfamily.</text>
</comment>
<dbReference type="InterPro" id="IPR036185">
    <property type="entry name" value="DNA_heli_DnaB-like_N_sf"/>
</dbReference>
<dbReference type="GO" id="GO:0016787">
    <property type="term" value="F:hydrolase activity"/>
    <property type="evidence" value="ECO:0007669"/>
    <property type="project" value="UniProtKB-KW"/>
</dbReference>
<keyword evidence="9" id="KW-0413">Isomerase</keyword>
<evidence type="ECO:0000256" key="4">
    <source>
        <dbReference type="ARBA" id="ARBA00022741"/>
    </source>
</evidence>
<comment type="catalytic activity">
    <reaction evidence="10 12">
        <text>ATP + H2O = ADP + phosphate + H(+)</text>
        <dbReference type="Rhea" id="RHEA:13065"/>
        <dbReference type="ChEBI" id="CHEBI:15377"/>
        <dbReference type="ChEBI" id="CHEBI:15378"/>
        <dbReference type="ChEBI" id="CHEBI:30616"/>
        <dbReference type="ChEBI" id="CHEBI:43474"/>
        <dbReference type="ChEBI" id="CHEBI:456216"/>
        <dbReference type="EC" id="5.6.2.3"/>
    </reaction>
</comment>
<keyword evidence="3 12" id="KW-0235">DNA replication</keyword>
<evidence type="ECO:0000313" key="15">
    <source>
        <dbReference type="Proteomes" id="UP000783287"/>
    </source>
</evidence>
<dbReference type="NCBIfam" id="TIGR00665">
    <property type="entry name" value="DnaB"/>
    <property type="match status" value="1"/>
</dbReference>
<keyword evidence="4 12" id="KW-0547">Nucleotide-binding</keyword>
<dbReference type="SUPFAM" id="SSF48024">
    <property type="entry name" value="N-terminal domain of DnaB helicase"/>
    <property type="match status" value="1"/>
</dbReference>
<comment type="function">
    <text evidence="12">The main replicative DNA helicase, it participates in initiation and elongation during chromosome replication. Travels ahead of the DNA replisome, separating dsDNA into templates for DNA synthesis. A processive ATP-dependent 5'-3' DNA helicase it has DNA-dependent ATPase activity.</text>
</comment>
<sequence>MADLKLPPRNEEAEKSVLGAILIDEDAIYKVAEFLVPEHFYVREHQHIFQAIMELYTQRKPIDVLTLTSVLKKKKKLTEIGGNKTLSELVAQVPTAAHVEEYGKMITEASTRRKMISLSAKIDEMAYQEDEEIDVLLDRAERDLLTIAESSSDNDFVHVAQLLEEAYERAEELNKDPGKLKGVPTGFPYLDSLLGGMQKSDLIILAARPSVGKTAFSLDVARHAAVNEGKSVAIFSLEMSNAQLMDRLLSMQVGIGLWDLRMGRIKEDAFAKLSDAMGILSEANLYIDDTPGIGIMELRTKARKLKVERGLDMIVIDYLQLITGRAQESRVQEVSEISRMLKGLARELDVPVLSLAQLSRAVEQRADGIPQLSDLRDSGSIEQDADVVVFLSRMQDDEEDNQNRMLHVAKHRNGPTGEIELFFVKDQARFREIDRTR</sequence>
<dbReference type="AlphaFoldDB" id="A0A955L5E6"/>
<dbReference type="GO" id="GO:0003677">
    <property type="term" value="F:DNA binding"/>
    <property type="evidence" value="ECO:0007669"/>
    <property type="project" value="UniProtKB-UniRule"/>
</dbReference>
<evidence type="ECO:0000259" key="13">
    <source>
        <dbReference type="PROSITE" id="PS51199"/>
    </source>
</evidence>
<dbReference type="FunFam" id="1.10.860.10:FF:000001">
    <property type="entry name" value="Replicative DNA helicase"/>
    <property type="match status" value="1"/>
</dbReference>
<dbReference type="Pfam" id="PF00772">
    <property type="entry name" value="DnaB"/>
    <property type="match status" value="1"/>
</dbReference>
<keyword evidence="2 12" id="KW-0639">Primosome</keyword>
<dbReference type="GO" id="GO:1990077">
    <property type="term" value="C:primosome complex"/>
    <property type="evidence" value="ECO:0007669"/>
    <property type="project" value="UniProtKB-UniRule"/>
</dbReference>
<dbReference type="Pfam" id="PF03796">
    <property type="entry name" value="DnaB_C"/>
    <property type="match status" value="1"/>
</dbReference>
<dbReference type="Gene3D" id="3.40.50.300">
    <property type="entry name" value="P-loop containing nucleotide triphosphate hydrolases"/>
    <property type="match status" value="1"/>
</dbReference>
<keyword evidence="6 12" id="KW-0347">Helicase</keyword>
<dbReference type="GO" id="GO:0006269">
    <property type="term" value="P:DNA replication, synthesis of primer"/>
    <property type="evidence" value="ECO:0007669"/>
    <property type="project" value="UniProtKB-UniRule"/>
</dbReference>
<name>A0A955L5E6_9BACT</name>
<organism evidence="14 15">
    <name type="scientific">Candidatus Dojkabacteria bacterium</name>
    <dbReference type="NCBI Taxonomy" id="2099670"/>
    <lineage>
        <taxon>Bacteria</taxon>
        <taxon>Candidatus Dojkabacteria</taxon>
    </lineage>
</organism>
<evidence type="ECO:0000256" key="1">
    <source>
        <dbReference type="ARBA" id="ARBA00008428"/>
    </source>
</evidence>
<reference evidence="14" key="2">
    <citation type="journal article" date="2021" name="Microbiome">
        <title>Successional dynamics and alternative stable states in a saline activated sludge microbial community over 9 years.</title>
        <authorList>
            <person name="Wang Y."/>
            <person name="Ye J."/>
            <person name="Ju F."/>
            <person name="Liu L."/>
            <person name="Boyd J.A."/>
            <person name="Deng Y."/>
            <person name="Parks D.H."/>
            <person name="Jiang X."/>
            <person name="Yin X."/>
            <person name="Woodcroft B.J."/>
            <person name="Tyson G.W."/>
            <person name="Hugenholtz P."/>
            <person name="Polz M.F."/>
            <person name="Zhang T."/>
        </authorList>
    </citation>
    <scope>NUCLEOTIDE SEQUENCE</scope>
    <source>
        <strain evidence="14">HKST-UBA14</strain>
    </source>
</reference>
<reference evidence="14" key="1">
    <citation type="submission" date="2020-04" db="EMBL/GenBank/DDBJ databases">
        <authorList>
            <person name="Zhang T."/>
        </authorList>
    </citation>
    <scope>NUCLEOTIDE SEQUENCE</scope>
    <source>
        <strain evidence="14">HKST-UBA14</strain>
    </source>
</reference>
<dbReference type="GO" id="GO:0005829">
    <property type="term" value="C:cytosol"/>
    <property type="evidence" value="ECO:0007669"/>
    <property type="project" value="TreeGrafter"/>
</dbReference>
<evidence type="ECO:0000313" key="14">
    <source>
        <dbReference type="EMBL" id="MCA9383331.1"/>
    </source>
</evidence>
<protein>
    <recommendedName>
        <fullName evidence="11 12">Replicative DNA helicase</fullName>
        <ecNumber evidence="11 12">5.6.2.3</ecNumber>
    </recommendedName>
</protein>
<evidence type="ECO:0000256" key="9">
    <source>
        <dbReference type="ARBA" id="ARBA00023235"/>
    </source>
</evidence>
<dbReference type="SUPFAM" id="SSF52540">
    <property type="entry name" value="P-loop containing nucleoside triphosphate hydrolases"/>
    <property type="match status" value="1"/>
</dbReference>
<dbReference type="GO" id="GO:0043139">
    <property type="term" value="F:5'-3' DNA helicase activity"/>
    <property type="evidence" value="ECO:0007669"/>
    <property type="project" value="UniProtKB-EC"/>
</dbReference>
<dbReference type="InterPro" id="IPR007693">
    <property type="entry name" value="DNA_helicase_DnaB-like_N"/>
</dbReference>
<dbReference type="GO" id="GO:0005524">
    <property type="term" value="F:ATP binding"/>
    <property type="evidence" value="ECO:0007669"/>
    <property type="project" value="UniProtKB-UniRule"/>
</dbReference>